<dbReference type="InterPro" id="IPR001650">
    <property type="entry name" value="Helicase_C-like"/>
</dbReference>
<keyword evidence="3" id="KW-0347">Helicase</keyword>
<evidence type="ECO:0000313" key="8">
    <source>
        <dbReference type="EMBL" id="WAR07672.1"/>
    </source>
</evidence>
<reference evidence="8" key="1">
    <citation type="submission" date="2022-11" db="EMBL/GenBank/DDBJ databases">
        <title>Centuries of genome instability and evolution in soft-shell clam transmissible cancer (bioRxiv).</title>
        <authorList>
            <person name="Hart S.F.M."/>
            <person name="Yonemitsu M.A."/>
            <person name="Giersch R.M."/>
            <person name="Beal B.F."/>
            <person name="Arriagada G."/>
            <person name="Davis B.W."/>
            <person name="Ostrander E.A."/>
            <person name="Goff S.P."/>
            <person name="Metzger M.J."/>
        </authorList>
    </citation>
    <scope>NUCLEOTIDE SEQUENCE</scope>
    <source>
        <strain evidence="8">MELC-2E11</strain>
        <tissue evidence="8">Siphon/mantle</tissue>
    </source>
</reference>
<evidence type="ECO:0000313" key="9">
    <source>
        <dbReference type="Proteomes" id="UP001164746"/>
    </source>
</evidence>
<gene>
    <name evidence="8" type="ORF">MAR_017630</name>
</gene>
<protein>
    <recommendedName>
        <fullName evidence="1">RNA helicase</fullName>
        <ecNumber evidence="1">3.6.4.13</ecNumber>
    </recommendedName>
</protein>
<feature type="compositionally biased region" description="Basic and acidic residues" evidence="5">
    <location>
        <begin position="1"/>
        <end position="11"/>
    </location>
</feature>
<dbReference type="Gene3D" id="3.40.50.300">
    <property type="entry name" value="P-loop containing nucleotide triphosphate hydrolases"/>
    <property type="match status" value="2"/>
</dbReference>
<dbReference type="InterPro" id="IPR042035">
    <property type="entry name" value="DEAH_win-hel_dom"/>
</dbReference>
<dbReference type="InterPro" id="IPR014001">
    <property type="entry name" value="Helicase_ATP-bd"/>
</dbReference>
<feature type="domain" description="Helicase C-terminal" evidence="7">
    <location>
        <begin position="182"/>
        <end position="359"/>
    </location>
</feature>
<feature type="domain" description="Helicase ATP-binding" evidence="6">
    <location>
        <begin position="58"/>
        <end position="157"/>
    </location>
</feature>
<evidence type="ECO:0000259" key="7">
    <source>
        <dbReference type="PROSITE" id="PS51194"/>
    </source>
</evidence>
<dbReference type="PANTHER" id="PTHR18934:SF118">
    <property type="entry name" value="ATP-DEPENDENT RNA HELICASE DHX33"/>
    <property type="match status" value="1"/>
</dbReference>
<dbReference type="CDD" id="cd18791">
    <property type="entry name" value="SF2_C_RHA"/>
    <property type="match status" value="1"/>
</dbReference>
<dbReference type="Pfam" id="PF00271">
    <property type="entry name" value="Helicase_C"/>
    <property type="match status" value="1"/>
</dbReference>
<dbReference type="SUPFAM" id="SSF52540">
    <property type="entry name" value="P-loop containing nucleoside triphosphate hydrolases"/>
    <property type="match status" value="1"/>
</dbReference>
<keyword evidence="3" id="KW-0067">ATP-binding</keyword>
<dbReference type="EMBL" id="CP111017">
    <property type="protein sequence ID" value="WAR07672.1"/>
    <property type="molecule type" value="Genomic_DNA"/>
</dbReference>
<accession>A0ABY7ECC6</accession>
<dbReference type="PROSITE" id="PS00690">
    <property type="entry name" value="DEAH_ATP_HELICASE"/>
    <property type="match status" value="1"/>
</dbReference>
<evidence type="ECO:0000256" key="5">
    <source>
        <dbReference type="SAM" id="MobiDB-lite"/>
    </source>
</evidence>
<name>A0ABY7ECC6_MYAAR</name>
<evidence type="ECO:0000256" key="4">
    <source>
        <dbReference type="ARBA" id="ARBA00047984"/>
    </source>
</evidence>
<dbReference type="EC" id="3.6.4.13" evidence="1"/>
<comment type="catalytic activity">
    <reaction evidence="4">
        <text>ATP + H2O = ADP + phosphate + H(+)</text>
        <dbReference type="Rhea" id="RHEA:13065"/>
        <dbReference type="ChEBI" id="CHEBI:15377"/>
        <dbReference type="ChEBI" id="CHEBI:15378"/>
        <dbReference type="ChEBI" id="CHEBI:30616"/>
        <dbReference type="ChEBI" id="CHEBI:43474"/>
        <dbReference type="ChEBI" id="CHEBI:456216"/>
        <dbReference type="EC" id="3.6.4.13"/>
    </reaction>
</comment>
<dbReference type="PROSITE" id="PS51194">
    <property type="entry name" value="HELICASE_CTER"/>
    <property type="match status" value="1"/>
</dbReference>
<dbReference type="PROSITE" id="PS51192">
    <property type="entry name" value="HELICASE_ATP_BIND_1"/>
    <property type="match status" value="1"/>
</dbReference>
<dbReference type="InterPro" id="IPR027417">
    <property type="entry name" value="P-loop_NTPase"/>
</dbReference>
<dbReference type="Proteomes" id="UP001164746">
    <property type="component" value="Chromosome 6"/>
</dbReference>
<feature type="region of interest" description="Disordered" evidence="5">
    <location>
        <begin position="1"/>
        <end position="23"/>
    </location>
</feature>
<keyword evidence="3" id="KW-0547">Nucleotide-binding</keyword>
<dbReference type="InterPro" id="IPR002464">
    <property type="entry name" value="DNA/RNA_helicase_DEAH_CS"/>
</dbReference>
<dbReference type="Gene3D" id="1.10.10.2130">
    <property type="entry name" value="DEAH helicase family, winged-helix domain"/>
    <property type="match status" value="1"/>
</dbReference>
<organism evidence="8 9">
    <name type="scientific">Mya arenaria</name>
    <name type="common">Soft-shell clam</name>
    <dbReference type="NCBI Taxonomy" id="6604"/>
    <lineage>
        <taxon>Eukaryota</taxon>
        <taxon>Metazoa</taxon>
        <taxon>Spiralia</taxon>
        <taxon>Lophotrochozoa</taxon>
        <taxon>Mollusca</taxon>
        <taxon>Bivalvia</taxon>
        <taxon>Autobranchia</taxon>
        <taxon>Heteroconchia</taxon>
        <taxon>Euheterodonta</taxon>
        <taxon>Imparidentia</taxon>
        <taxon>Neoheterodontei</taxon>
        <taxon>Myida</taxon>
        <taxon>Myoidea</taxon>
        <taxon>Myidae</taxon>
        <taxon>Mya</taxon>
    </lineage>
</organism>
<dbReference type="PANTHER" id="PTHR18934">
    <property type="entry name" value="ATP-DEPENDENT RNA HELICASE"/>
    <property type="match status" value="1"/>
</dbReference>
<evidence type="ECO:0000256" key="3">
    <source>
        <dbReference type="ARBA" id="ARBA00022806"/>
    </source>
</evidence>
<evidence type="ECO:0000259" key="6">
    <source>
        <dbReference type="PROSITE" id="PS51192"/>
    </source>
</evidence>
<dbReference type="SMART" id="SM00490">
    <property type="entry name" value="HELICc"/>
    <property type="match status" value="1"/>
</dbReference>
<keyword evidence="9" id="KW-1185">Reference proteome</keyword>
<keyword evidence="2" id="KW-0378">Hydrolase</keyword>
<sequence length="417" mass="47104">MNENGHRDGPSHKKFKFSQNGDDHYQKIRDERRQLPIYPARGRLISEVQRHSSVIVGYCVRFDDTTSEQTKIKYMTDGMLLREAISDPLMKRYSVVILDEAHERTIHTDVLFGVVKQAQRKRAKLAMKPLKIIVMSATMDVDHFSKYFNNAPVLYLEGRQYPIKVLYCKQEQSDYLFGALVTLFQIHREAPAQEDVLLFLTGQEEIDSAVKSIRDVSRTLTGDVPSMIICPLYAALPAQQQLKVFQPTPKGCRKVVVATNIAETSITISGVRFVIDSGMVKAKIYNARGGLDLMKVVHVSQAQAQQRCGRAGRESPGTCYRLYTEQQCNLASVVLQLLAMGIHDILHFDFMDKPDTDLTVEGRQMSAFPLDPRLSKREQALLARQKFLSSEGDHISLLNVYRAYKGVNGNKGLNGYG</sequence>
<evidence type="ECO:0000256" key="1">
    <source>
        <dbReference type="ARBA" id="ARBA00012552"/>
    </source>
</evidence>
<proteinExistence type="predicted"/>
<evidence type="ECO:0000256" key="2">
    <source>
        <dbReference type="ARBA" id="ARBA00022801"/>
    </source>
</evidence>